<dbReference type="Gene3D" id="3.40.50.2300">
    <property type="match status" value="1"/>
</dbReference>
<accession>A0ABY4KFH8</accession>
<dbReference type="Pfam" id="PF00072">
    <property type="entry name" value="Response_reg"/>
    <property type="match status" value="1"/>
</dbReference>
<evidence type="ECO:0000256" key="1">
    <source>
        <dbReference type="PROSITE-ProRule" id="PRU00169"/>
    </source>
</evidence>
<dbReference type="InterPro" id="IPR001789">
    <property type="entry name" value="Sig_transdc_resp-reg_receiver"/>
</dbReference>
<organism evidence="3 4">
    <name type="scientific">Flavobacterium azooxidireducens</name>
    <dbReference type="NCBI Taxonomy" id="1871076"/>
    <lineage>
        <taxon>Bacteria</taxon>
        <taxon>Pseudomonadati</taxon>
        <taxon>Bacteroidota</taxon>
        <taxon>Flavobacteriia</taxon>
        <taxon>Flavobacteriales</taxon>
        <taxon>Flavobacteriaceae</taxon>
        <taxon>Flavobacterium</taxon>
    </lineage>
</organism>
<dbReference type="InterPro" id="IPR011006">
    <property type="entry name" value="CheY-like_superfamily"/>
</dbReference>
<feature type="domain" description="Response regulatory" evidence="2">
    <location>
        <begin position="6"/>
        <end position="136"/>
    </location>
</feature>
<protein>
    <submittedName>
        <fullName evidence="3">Response regulator</fullName>
    </submittedName>
</protein>
<name>A0ABY4KFH8_9FLAO</name>
<dbReference type="Proteomes" id="UP000830583">
    <property type="component" value="Chromosome"/>
</dbReference>
<gene>
    <name evidence="3" type="ORF">M0M57_12695</name>
</gene>
<dbReference type="PROSITE" id="PS50110">
    <property type="entry name" value="RESPONSE_REGULATORY"/>
    <property type="match status" value="1"/>
</dbReference>
<sequence length="223" mass="25394">MENNNTILIVDDHPMTVDSYINLLSDVDGLSNACFLKSFSSQDAFQKINFCNAQNGKIDLTLLDINLPPFEEYNIFSGIELGKLIKLRFPECKLIFLTMRSEPLLVDKVLKDLCPEGFISKNDINFETFPQICKKIVEGDFYRSETIINSQRELFKRNINWDVYDSQILLLIADGVKTINIPEYVPLSMSSIEKRKANIKAQLINGVGNDKELIHSAKRLGLI</sequence>
<evidence type="ECO:0000313" key="4">
    <source>
        <dbReference type="Proteomes" id="UP000830583"/>
    </source>
</evidence>
<keyword evidence="4" id="KW-1185">Reference proteome</keyword>
<proteinExistence type="predicted"/>
<dbReference type="RefSeq" id="WP_248433398.1">
    <property type="nucleotide sequence ID" value="NZ_CP096205.1"/>
</dbReference>
<dbReference type="EMBL" id="CP096205">
    <property type="protein sequence ID" value="UPQ78473.1"/>
    <property type="molecule type" value="Genomic_DNA"/>
</dbReference>
<evidence type="ECO:0000313" key="3">
    <source>
        <dbReference type="EMBL" id="UPQ78473.1"/>
    </source>
</evidence>
<reference evidence="3" key="1">
    <citation type="submission" date="2022-04" db="EMBL/GenBank/DDBJ databases">
        <title>Consumption of N2O by Flavobacterium azooxidireducens sp. nov. isolated from Decomposing Leaf Litter of Phragmites australis (Cav.).</title>
        <authorList>
            <person name="Behrendt U."/>
            <person name="Spanner T."/>
            <person name="Augustin J."/>
            <person name="Horn M.A."/>
            <person name="Kolb S."/>
            <person name="Ulrich A."/>
        </authorList>
    </citation>
    <scope>NUCLEOTIDE SEQUENCE</scope>
    <source>
        <strain evidence="3">IGB 4-14</strain>
    </source>
</reference>
<evidence type="ECO:0000259" key="2">
    <source>
        <dbReference type="PROSITE" id="PS50110"/>
    </source>
</evidence>
<feature type="modified residue" description="4-aspartylphosphate" evidence="1">
    <location>
        <position position="64"/>
    </location>
</feature>
<keyword evidence="1" id="KW-0597">Phosphoprotein</keyword>
<dbReference type="SUPFAM" id="SSF52172">
    <property type="entry name" value="CheY-like"/>
    <property type="match status" value="1"/>
</dbReference>